<dbReference type="eggNOG" id="arCOG01818">
    <property type="taxonomic scope" value="Archaea"/>
</dbReference>
<name>V4H8E7_9EURY</name>
<comment type="caution">
    <text evidence="3">The sequence shown here is derived from an EMBL/GenBank/DDBJ whole genome shotgun (WGS) entry which is preliminary data.</text>
</comment>
<dbReference type="PANTHER" id="PTHR30486:SF6">
    <property type="entry name" value="TYPE IV PILUS RETRACTATION ATPASE PILT"/>
    <property type="match status" value="1"/>
</dbReference>
<reference evidence="3 4" key="1">
    <citation type="journal article" date="2013" name="Genome Announc.">
        <title>Draft Genome Sequence of 'Candidatus Halobonum tyrrellensis' Strain G22, Isolated from the Hypersaline Waters of Lake Tyrrell, Australia.</title>
        <authorList>
            <person name="Ugalde J.A."/>
            <person name="Narasingarao P."/>
            <person name="Kuo S."/>
            <person name="Podell S."/>
            <person name="Allen E.E."/>
        </authorList>
    </citation>
    <scope>NUCLEOTIDE SEQUENCE [LARGE SCALE GENOMIC DNA]</scope>
    <source>
        <strain evidence="3 4">G22</strain>
    </source>
</reference>
<feature type="non-terminal residue" evidence="3">
    <location>
        <position position="1"/>
    </location>
</feature>
<sequence>PASADLGPEALSTLDAARRRLADGSVDSRRPPPPGRAVRAAAGDDDPVEELTRVLRKHTRGNGLLDDLFADPRLTDAYLTAPVATTPLRVTVDGESLTTNVRFSRADAETLASRVRAESGRAFSRASPTADATLDGVRVAGVTDPASDGPAFAFRRADDDPWTLARLVAAGSLPAR</sequence>
<accession>V4H8E7</accession>
<dbReference type="OrthoDB" id="31341at2157"/>
<comment type="similarity">
    <text evidence="1">Belongs to the GSP E family.</text>
</comment>
<protein>
    <submittedName>
        <fullName evidence="3">Type II secretion system protein E</fullName>
    </submittedName>
</protein>
<evidence type="ECO:0000256" key="1">
    <source>
        <dbReference type="ARBA" id="ARBA00006611"/>
    </source>
</evidence>
<feature type="non-terminal residue" evidence="3">
    <location>
        <position position="176"/>
    </location>
</feature>
<dbReference type="Proteomes" id="UP000017840">
    <property type="component" value="Unassembled WGS sequence"/>
</dbReference>
<dbReference type="Gene3D" id="3.30.450.380">
    <property type="match status" value="1"/>
</dbReference>
<keyword evidence="4" id="KW-1185">Reference proteome</keyword>
<organism evidence="3 4">
    <name type="scientific">Candidatus Halobonum tyrrellensis G22</name>
    <dbReference type="NCBI Taxonomy" id="1324957"/>
    <lineage>
        <taxon>Archaea</taxon>
        <taxon>Methanobacteriati</taxon>
        <taxon>Methanobacteriota</taxon>
        <taxon>Stenosarchaea group</taxon>
        <taxon>Halobacteria</taxon>
        <taxon>Halobacteriales</taxon>
        <taxon>Haloferacaceae</taxon>
        <taxon>Candidatus Halobonum</taxon>
    </lineage>
</organism>
<dbReference type="AlphaFoldDB" id="V4H8E7"/>
<evidence type="ECO:0000313" key="3">
    <source>
        <dbReference type="EMBL" id="ESP86965.1"/>
    </source>
</evidence>
<feature type="compositionally biased region" description="Basic and acidic residues" evidence="2">
    <location>
        <begin position="20"/>
        <end position="30"/>
    </location>
</feature>
<dbReference type="PANTHER" id="PTHR30486">
    <property type="entry name" value="TWITCHING MOTILITY PROTEIN PILT"/>
    <property type="match status" value="1"/>
</dbReference>
<evidence type="ECO:0000256" key="2">
    <source>
        <dbReference type="SAM" id="MobiDB-lite"/>
    </source>
</evidence>
<proteinExistence type="inferred from homology"/>
<evidence type="ECO:0000313" key="4">
    <source>
        <dbReference type="Proteomes" id="UP000017840"/>
    </source>
</evidence>
<dbReference type="InterPro" id="IPR050921">
    <property type="entry name" value="T4SS_GSP_E_ATPase"/>
</dbReference>
<dbReference type="EMBL" id="ASGZ01000066">
    <property type="protein sequence ID" value="ESP86965.1"/>
    <property type="molecule type" value="Genomic_DNA"/>
</dbReference>
<dbReference type="GO" id="GO:0016887">
    <property type="term" value="F:ATP hydrolysis activity"/>
    <property type="evidence" value="ECO:0007669"/>
    <property type="project" value="InterPro"/>
</dbReference>
<gene>
    <name evidence="3" type="ORF">K933_16457</name>
</gene>
<feature type="region of interest" description="Disordered" evidence="2">
    <location>
        <begin position="20"/>
        <end position="46"/>
    </location>
</feature>